<protein>
    <submittedName>
        <fullName evidence="3">Uncharacterized protein</fullName>
    </submittedName>
</protein>
<evidence type="ECO:0000256" key="1">
    <source>
        <dbReference type="SAM" id="MobiDB-lite"/>
    </source>
</evidence>
<organism evidence="3 4">
    <name type="scientific">Xylaria bambusicola</name>
    <dbReference type="NCBI Taxonomy" id="326684"/>
    <lineage>
        <taxon>Eukaryota</taxon>
        <taxon>Fungi</taxon>
        <taxon>Dikarya</taxon>
        <taxon>Ascomycota</taxon>
        <taxon>Pezizomycotina</taxon>
        <taxon>Sordariomycetes</taxon>
        <taxon>Xylariomycetidae</taxon>
        <taxon>Xylariales</taxon>
        <taxon>Xylariaceae</taxon>
        <taxon>Xylaria</taxon>
    </lineage>
</organism>
<accession>A0AAN7UZL4</accession>
<feature type="region of interest" description="Disordered" evidence="1">
    <location>
        <begin position="35"/>
        <end position="64"/>
    </location>
</feature>
<reference evidence="3 4" key="1">
    <citation type="submission" date="2023-10" db="EMBL/GenBank/DDBJ databases">
        <title>Draft genome sequence of Xylaria bambusicola isolate GMP-LS, the root and basal stem rot pathogen of sugarcane in Indonesia.</title>
        <authorList>
            <person name="Selvaraj P."/>
            <person name="Muralishankar V."/>
            <person name="Muruganantham S."/>
            <person name="Sp S."/>
            <person name="Haryani S."/>
            <person name="Lau K.J.X."/>
            <person name="Naqvi N.I."/>
        </authorList>
    </citation>
    <scope>NUCLEOTIDE SEQUENCE [LARGE SCALE GENOMIC DNA]</scope>
    <source>
        <strain evidence="3">GMP-LS</strain>
    </source>
</reference>
<keyword evidence="2" id="KW-0812">Transmembrane</keyword>
<keyword evidence="4" id="KW-1185">Reference proteome</keyword>
<comment type="caution">
    <text evidence="3">The sequence shown here is derived from an EMBL/GenBank/DDBJ whole genome shotgun (WGS) entry which is preliminary data.</text>
</comment>
<evidence type="ECO:0000313" key="4">
    <source>
        <dbReference type="Proteomes" id="UP001305414"/>
    </source>
</evidence>
<dbReference type="Proteomes" id="UP001305414">
    <property type="component" value="Unassembled WGS sequence"/>
</dbReference>
<proteinExistence type="predicted"/>
<feature type="transmembrane region" description="Helical" evidence="2">
    <location>
        <begin position="198"/>
        <end position="217"/>
    </location>
</feature>
<feature type="compositionally biased region" description="Polar residues" evidence="1">
    <location>
        <begin position="35"/>
        <end position="51"/>
    </location>
</feature>
<evidence type="ECO:0000256" key="2">
    <source>
        <dbReference type="SAM" id="Phobius"/>
    </source>
</evidence>
<dbReference type="AlphaFoldDB" id="A0AAN7UZL4"/>
<keyword evidence="2" id="KW-0472">Membrane</keyword>
<evidence type="ECO:0000313" key="3">
    <source>
        <dbReference type="EMBL" id="KAK5635771.1"/>
    </source>
</evidence>
<sequence>MDFVYNNGGPQGQFEEELAKHQRWRWMRTNTIDATQHRGSLHSMAQPSSGNPDRLGKHSHHGNSTHLVVKGDLRVKKHHGDRSTYELSDWPGAQRQDLVKPNLPYSATSTRGCTFVEAHESLSPQSAERFITRGTLRLEKKPGARWAYPSDDDLKRWLTQPILDASHVYPPIPEDFFTALSEWLEQEWQKPSWWKRNLWTVIWLVVVVALAFYFYYLGKFIAVLSRM</sequence>
<gene>
    <name evidence="3" type="ORF">RRF57_011483</name>
</gene>
<name>A0AAN7UZL4_9PEZI</name>
<keyword evidence="2" id="KW-1133">Transmembrane helix</keyword>
<dbReference type="EMBL" id="JAWHQM010000057">
    <property type="protein sequence ID" value="KAK5635771.1"/>
    <property type="molecule type" value="Genomic_DNA"/>
</dbReference>